<dbReference type="SMART" id="SM00849">
    <property type="entry name" value="Lactamase_B"/>
    <property type="match status" value="1"/>
</dbReference>
<proteinExistence type="predicted"/>
<dbReference type="InterPro" id="IPR050855">
    <property type="entry name" value="NDM-1-like"/>
</dbReference>
<dbReference type="Proteomes" id="UP000219522">
    <property type="component" value="Unassembled WGS sequence"/>
</dbReference>
<dbReference type="Gene3D" id="3.60.15.10">
    <property type="entry name" value="Ribonuclease Z/Hydroxyacylglutathione hydrolase-like"/>
    <property type="match status" value="1"/>
</dbReference>
<dbReference type="SUPFAM" id="SSF56281">
    <property type="entry name" value="Metallo-hydrolase/oxidoreductase"/>
    <property type="match status" value="1"/>
</dbReference>
<reference evidence="2 3" key="1">
    <citation type="submission" date="2017-09" db="EMBL/GenBank/DDBJ databases">
        <authorList>
            <person name="Varghese N."/>
            <person name="Submissions S."/>
        </authorList>
    </citation>
    <scope>NUCLEOTIDE SEQUENCE [LARGE SCALE GENOMIC DNA]</scope>
    <source>
        <strain evidence="2 3">OK806</strain>
    </source>
</reference>
<dbReference type="AlphaFoldDB" id="A0A7Z7IF17"/>
<accession>A0A7Z7IF17</accession>
<dbReference type="PANTHER" id="PTHR42951">
    <property type="entry name" value="METALLO-BETA-LACTAMASE DOMAIN-CONTAINING"/>
    <property type="match status" value="1"/>
</dbReference>
<dbReference type="EMBL" id="OCSU01000004">
    <property type="protein sequence ID" value="SOE91398.1"/>
    <property type="molecule type" value="Genomic_DNA"/>
</dbReference>
<gene>
    <name evidence="2" type="ORF">SAMN05446927_8321</name>
</gene>
<feature type="domain" description="Metallo-beta-lactamase" evidence="1">
    <location>
        <begin position="67"/>
        <end position="253"/>
    </location>
</feature>
<evidence type="ECO:0000259" key="1">
    <source>
        <dbReference type="SMART" id="SM00849"/>
    </source>
</evidence>
<dbReference type="Pfam" id="PF00753">
    <property type="entry name" value="Lactamase_B"/>
    <property type="match status" value="1"/>
</dbReference>
<dbReference type="CDD" id="cd16282">
    <property type="entry name" value="metallo-hydrolase-like_MBL-fold"/>
    <property type="match status" value="1"/>
</dbReference>
<dbReference type="PANTHER" id="PTHR42951:SF20">
    <property type="entry name" value="BETA LACTAMASE"/>
    <property type="match status" value="1"/>
</dbReference>
<dbReference type="InterPro" id="IPR036866">
    <property type="entry name" value="RibonucZ/Hydroxyglut_hydro"/>
</dbReference>
<protein>
    <submittedName>
        <fullName evidence="2">Glyoxylase, beta-lactamase superfamily II</fullName>
    </submittedName>
</protein>
<sequence length="350" mass="39124">MRYISQMYNFVHTAQVLTARGSPNINAIEVFAMTSVKKFASHADTEEKKVTFEQLSEHAYAYTAEGDPNTGIIIGDDAVLVADTQATPVMAQDVIRRIREVTDKPIKYVLLTHYHAVRVLGASAYNAEQIIASQDTYDLIVERGEQDMKSEIERFPRLFNAVESVPGLTWPTLTFQKKMTLWMGKLEVQILQLGRGHTKGDTVVWLPEEKTLLSGDLVEYGATPYAGDAYFQDWPATLDAIAALKPEKLVPGRGAALKTPQEVADGLAGTRAFVSELYAKVKSGASEGKDLNAIYKDTFATLKPKFGDWVIFDHCMPFDVTRAFDEATQYPDPRIWTAQRDKEMWETLEG</sequence>
<evidence type="ECO:0000313" key="3">
    <source>
        <dbReference type="Proteomes" id="UP000219522"/>
    </source>
</evidence>
<keyword evidence="3" id="KW-1185">Reference proteome</keyword>
<dbReference type="InterPro" id="IPR001279">
    <property type="entry name" value="Metallo-B-lactamas"/>
</dbReference>
<organism evidence="2 3">
    <name type="scientific">Caballeronia arationis</name>
    <dbReference type="NCBI Taxonomy" id="1777142"/>
    <lineage>
        <taxon>Bacteria</taxon>
        <taxon>Pseudomonadati</taxon>
        <taxon>Pseudomonadota</taxon>
        <taxon>Betaproteobacteria</taxon>
        <taxon>Burkholderiales</taxon>
        <taxon>Burkholderiaceae</taxon>
        <taxon>Caballeronia</taxon>
    </lineage>
</organism>
<evidence type="ECO:0000313" key="2">
    <source>
        <dbReference type="EMBL" id="SOE91398.1"/>
    </source>
</evidence>
<comment type="caution">
    <text evidence="2">The sequence shown here is derived from an EMBL/GenBank/DDBJ whole genome shotgun (WGS) entry which is preliminary data.</text>
</comment>
<name>A0A7Z7IF17_9BURK</name>